<evidence type="ECO:0000256" key="2">
    <source>
        <dbReference type="ARBA" id="ARBA00022723"/>
    </source>
</evidence>
<accession>A0ABS9U0C6</accession>
<comment type="caution">
    <text evidence="5">The sequence shown here is derived from an EMBL/GenBank/DDBJ whole genome shotgun (WGS) entry which is preliminary data.</text>
</comment>
<dbReference type="NCBIfam" id="NF005914">
    <property type="entry name" value="PRK07907.1"/>
    <property type="match status" value="1"/>
</dbReference>
<evidence type="ECO:0000256" key="3">
    <source>
        <dbReference type="ARBA" id="ARBA00022801"/>
    </source>
</evidence>
<dbReference type="InterPro" id="IPR011650">
    <property type="entry name" value="Peptidase_M20_dimer"/>
</dbReference>
<protein>
    <submittedName>
        <fullName evidence="5">M20/M25/M40 family metallo-hydrolase</fullName>
    </submittedName>
</protein>
<organism evidence="5 6">
    <name type="scientific">Sinomonas terrae</name>
    <dbReference type="NCBI Taxonomy" id="2908838"/>
    <lineage>
        <taxon>Bacteria</taxon>
        <taxon>Bacillati</taxon>
        <taxon>Actinomycetota</taxon>
        <taxon>Actinomycetes</taxon>
        <taxon>Micrococcales</taxon>
        <taxon>Micrococcaceae</taxon>
        <taxon>Sinomonas</taxon>
    </lineage>
</organism>
<dbReference type="InterPro" id="IPR051458">
    <property type="entry name" value="Cyt/Met_Dipeptidase"/>
</dbReference>
<proteinExistence type="predicted"/>
<evidence type="ECO:0000259" key="4">
    <source>
        <dbReference type="Pfam" id="PF07687"/>
    </source>
</evidence>
<keyword evidence="1" id="KW-0645">Protease</keyword>
<dbReference type="RefSeq" id="WP_241053662.1">
    <property type="nucleotide sequence ID" value="NZ_JAKZBV010000001.1"/>
</dbReference>
<keyword evidence="6" id="KW-1185">Reference proteome</keyword>
<dbReference type="PANTHER" id="PTHR43270:SF12">
    <property type="entry name" value="SUCCINYL-DIAMINOPIMELATE DESUCCINYLASE"/>
    <property type="match status" value="1"/>
</dbReference>
<name>A0ABS9U0C6_9MICC</name>
<dbReference type="SUPFAM" id="SSF53187">
    <property type="entry name" value="Zn-dependent exopeptidases"/>
    <property type="match status" value="1"/>
</dbReference>
<reference evidence="5 6" key="1">
    <citation type="submission" date="2022-03" db="EMBL/GenBank/DDBJ databases">
        <title>Sinomonas sp. isolated from a soil.</title>
        <authorList>
            <person name="Han J."/>
            <person name="Kim D.-U."/>
        </authorList>
    </citation>
    <scope>NUCLEOTIDE SEQUENCE [LARGE SCALE GENOMIC DNA]</scope>
    <source>
        <strain evidence="5 6">5-5</strain>
    </source>
</reference>
<dbReference type="EMBL" id="JAKZBV010000001">
    <property type="protein sequence ID" value="MCH6470144.1"/>
    <property type="molecule type" value="Genomic_DNA"/>
</dbReference>
<dbReference type="Proteomes" id="UP001202922">
    <property type="component" value="Unassembled WGS sequence"/>
</dbReference>
<keyword evidence="2" id="KW-0479">Metal-binding</keyword>
<dbReference type="Pfam" id="PF01546">
    <property type="entry name" value="Peptidase_M20"/>
    <property type="match status" value="1"/>
</dbReference>
<dbReference type="Pfam" id="PF07687">
    <property type="entry name" value="M20_dimer"/>
    <property type="match status" value="1"/>
</dbReference>
<evidence type="ECO:0000313" key="6">
    <source>
        <dbReference type="Proteomes" id="UP001202922"/>
    </source>
</evidence>
<keyword evidence="3" id="KW-0378">Hydrolase</keyword>
<dbReference type="Gene3D" id="3.40.630.10">
    <property type="entry name" value="Zn peptidases"/>
    <property type="match status" value="1"/>
</dbReference>
<gene>
    <name evidence="5" type="ORF">L0M17_09175</name>
</gene>
<dbReference type="PANTHER" id="PTHR43270">
    <property type="entry name" value="BETA-ALA-HIS DIPEPTIDASE"/>
    <property type="match status" value="1"/>
</dbReference>
<feature type="domain" description="Peptidase M20 dimerisation" evidence="4">
    <location>
        <begin position="208"/>
        <end position="356"/>
    </location>
</feature>
<evidence type="ECO:0000256" key="1">
    <source>
        <dbReference type="ARBA" id="ARBA00022670"/>
    </source>
</evidence>
<dbReference type="InterPro" id="IPR002933">
    <property type="entry name" value="Peptidase_M20"/>
</dbReference>
<sequence length="460" mass="47832">MASQSVPVQKLREKVDADFARTIDELKALVAVPGIAWAEFDPADLARSAGLVAALAESSAYPNIEILSAKGPDGASGAPAVVARRLPKPGWPTVMLYAHHDVQPPGDAALWTSGPFTPEERDGRLWGRGAADDKSGIVTHLAAFRCLTDVLGDRFGLGVTLFIEGEEESGSATLGAFLAEHAALLKSDIIVVADSGVWKIGVPALTTSLRGLVDGTIELRSLNHGLHSGTYGGPVLDAVTLLAKLLATFHDATGAVAIEGLISADTAERDIDEGTFRADASVPPGVRLAGTGTITSRLWTKPALAIIGLDAPAVATASNTLVPTATAKFSLRIAPGDSPENAMDAIRRHVRMHAPAGAEVTVTSGRASMPYAADLSSPAVGDALWSMEEAWGSAPVRVGVGGSIPLVSALAGHFPQAQILITGAEDPDSRAHGEDESVHLDELRRSILAEVLLLSKLNER</sequence>
<evidence type="ECO:0000313" key="5">
    <source>
        <dbReference type="EMBL" id="MCH6470144.1"/>
    </source>
</evidence>
<dbReference type="Gene3D" id="3.30.70.360">
    <property type="match status" value="1"/>
</dbReference>